<protein>
    <recommendedName>
        <fullName evidence="3">F-box domain-containing protein</fullName>
    </recommendedName>
</protein>
<name>A0A5N6KTS4_9ROSI</name>
<dbReference type="Proteomes" id="UP000327013">
    <property type="component" value="Unassembled WGS sequence"/>
</dbReference>
<gene>
    <name evidence="1" type="ORF">FH972_022954</name>
</gene>
<reference evidence="1 2" key="1">
    <citation type="submission" date="2019-06" db="EMBL/GenBank/DDBJ databases">
        <title>A chromosomal-level reference genome of Carpinus fangiana (Coryloideae, Betulaceae).</title>
        <authorList>
            <person name="Yang X."/>
            <person name="Wang Z."/>
            <person name="Zhang L."/>
            <person name="Hao G."/>
            <person name="Liu J."/>
            <person name="Yang Y."/>
        </authorList>
    </citation>
    <scope>NUCLEOTIDE SEQUENCE [LARGE SCALE GENOMIC DNA]</scope>
    <source>
        <strain evidence="1">Cfa_2016G</strain>
        <tissue evidence="1">Leaf</tissue>
    </source>
</reference>
<evidence type="ECO:0000313" key="2">
    <source>
        <dbReference type="Proteomes" id="UP000327013"/>
    </source>
</evidence>
<dbReference type="AlphaFoldDB" id="A0A5N6KTS4"/>
<dbReference type="OrthoDB" id="3912356at2759"/>
<sequence length="346" mass="39685">MRTFLRTSNLHTVTRLFSKGYAALSNSERPFPNASLFATLPVELWQLIAALLPLSSQVSLTLSCTSLYRCFGNVFLQRIRRNMHEKMSFLQLSGDKNSWQWFCFRCQTYHKTFNWLANWNDQCKSFSNKYGSAMLNLKDKKIYFWQVQSAARVGRFGTEFGLAMSDYERFGGDGWRYTFSTVFVDDHLLVNFTTTKRCRLDSVMHESFEPGVNGNAYKSAQCGHFWDEIEDNMWCAISHLINPQVSPEPCQTCGELLLCQTCATEYIIRAKAVGRGGCQLSISRWSDWGDGMSPYSKEWQAATDPEYYDRTGRAFDLPEEHSVRSRFVKAKDEPVGVDGEALQNCV</sequence>
<evidence type="ECO:0008006" key="3">
    <source>
        <dbReference type="Google" id="ProtNLM"/>
    </source>
</evidence>
<evidence type="ECO:0000313" key="1">
    <source>
        <dbReference type="EMBL" id="KAB8345899.1"/>
    </source>
</evidence>
<proteinExistence type="predicted"/>
<dbReference type="EMBL" id="VIBQ01000013">
    <property type="protein sequence ID" value="KAB8345899.1"/>
    <property type="molecule type" value="Genomic_DNA"/>
</dbReference>
<keyword evidence="2" id="KW-1185">Reference proteome</keyword>
<accession>A0A5N6KTS4</accession>
<organism evidence="1 2">
    <name type="scientific">Carpinus fangiana</name>
    <dbReference type="NCBI Taxonomy" id="176857"/>
    <lineage>
        <taxon>Eukaryota</taxon>
        <taxon>Viridiplantae</taxon>
        <taxon>Streptophyta</taxon>
        <taxon>Embryophyta</taxon>
        <taxon>Tracheophyta</taxon>
        <taxon>Spermatophyta</taxon>
        <taxon>Magnoliopsida</taxon>
        <taxon>eudicotyledons</taxon>
        <taxon>Gunneridae</taxon>
        <taxon>Pentapetalae</taxon>
        <taxon>rosids</taxon>
        <taxon>fabids</taxon>
        <taxon>Fagales</taxon>
        <taxon>Betulaceae</taxon>
        <taxon>Carpinus</taxon>
    </lineage>
</organism>
<comment type="caution">
    <text evidence="1">The sequence shown here is derived from an EMBL/GenBank/DDBJ whole genome shotgun (WGS) entry which is preliminary data.</text>
</comment>